<evidence type="ECO:0000259" key="2">
    <source>
        <dbReference type="Pfam" id="PF07727"/>
    </source>
</evidence>
<dbReference type="InterPro" id="IPR013103">
    <property type="entry name" value="RVT_2"/>
</dbReference>
<feature type="domain" description="Reverse transcriptase Ty1/copia-type" evidence="2">
    <location>
        <begin position="140"/>
        <end position="383"/>
    </location>
</feature>
<dbReference type="AlphaFoldDB" id="A0AAV2DEQ9"/>
<dbReference type="PANTHER" id="PTHR11439">
    <property type="entry name" value="GAG-POL-RELATED RETROTRANSPOSON"/>
    <property type="match status" value="1"/>
</dbReference>
<dbReference type="InterPro" id="IPR043502">
    <property type="entry name" value="DNA/RNA_pol_sf"/>
</dbReference>
<dbReference type="EMBL" id="OZ034815">
    <property type="protein sequence ID" value="CAL1371644.1"/>
    <property type="molecule type" value="Genomic_DNA"/>
</dbReference>
<dbReference type="PANTHER" id="PTHR11439:SF470">
    <property type="entry name" value="CYSTEINE-RICH RLK (RECEPTOR-LIKE PROTEIN KINASE) 8"/>
    <property type="match status" value="1"/>
</dbReference>
<proteinExistence type="predicted"/>
<protein>
    <recommendedName>
        <fullName evidence="2">Reverse transcriptase Ty1/copia-type domain-containing protein</fullName>
    </recommendedName>
</protein>
<name>A0AAV2DEQ9_9ROSI</name>
<feature type="region of interest" description="Disordered" evidence="1">
    <location>
        <begin position="29"/>
        <end position="101"/>
    </location>
</feature>
<gene>
    <name evidence="3" type="ORF">LTRI10_LOCUS13695</name>
</gene>
<organism evidence="3 4">
    <name type="scientific">Linum trigynum</name>
    <dbReference type="NCBI Taxonomy" id="586398"/>
    <lineage>
        <taxon>Eukaryota</taxon>
        <taxon>Viridiplantae</taxon>
        <taxon>Streptophyta</taxon>
        <taxon>Embryophyta</taxon>
        <taxon>Tracheophyta</taxon>
        <taxon>Spermatophyta</taxon>
        <taxon>Magnoliopsida</taxon>
        <taxon>eudicotyledons</taxon>
        <taxon>Gunneridae</taxon>
        <taxon>Pentapetalae</taxon>
        <taxon>rosids</taxon>
        <taxon>fabids</taxon>
        <taxon>Malpighiales</taxon>
        <taxon>Linaceae</taxon>
        <taxon>Linum</taxon>
    </lineage>
</organism>
<keyword evidence="4" id="KW-1185">Reference proteome</keyword>
<evidence type="ECO:0000313" key="4">
    <source>
        <dbReference type="Proteomes" id="UP001497516"/>
    </source>
</evidence>
<feature type="compositionally biased region" description="Low complexity" evidence="1">
    <location>
        <begin position="40"/>
        <end position="79"/>
    </location>
</feature>
<accession>A0AAV2DEQ9</accession>
<evidence type="ECO:0000256" key="1">
    <source>
        <dbReference type="SAM" id="MobiDB-lite"/>
    </source>
</evidence>
<sequence>MMFFSHRPALPFEFPGGENTLPIFDEEVDDVPVISNEPATPSSTQDLSPPSTDTSPSTTPSSSSHASSSSPIASNEPSPVVQPAPRQSTRSNKGVPPPHFEDYVAHSVDTLVVPTTFKQARGNPIWDRAMQDEFTALEANRTWSVVDRPIPCPPTIGSRWVYAIKVRPDGTVERNRARLVALGYTQEHGVDYNETFAPVAKMSTVRTLLAVAAVYDWPLYQLDVKNAFLHGDLEEVIYMERPPGYTVGREDQVCLLHRSLYGLKQAPRAWFEKFQATIVQLGFQQSLNDPSLFTKVTTAGIVVLLLYVDDMVITGTDSQGITKLKDGLKQAFSIKDLGSLSYFLGLEVSRSDQGILLSQRKYISDLLDDHHFDTCHPVKTPMEVNLKLQKGSGDRLKDGSQYRSIVGSLIYLSATRPDISYAVQVVSQFMTEPCVDHLAAVHRILRYLNGTRDVGILFPATGEPTISAYSDSDFAGCIDTRRSTSGWCVKFSGAYISWRCKKQDKVSKSSTEAEYRAMSEVGSEMVWLRRLLSDFGVLCPAPMTLHVDNTSAIRIAVNPVLHDRTKHIEIHVHYIRDLVRDGTLSLHHLPTEEQVADLFTKAFPTSRHWYLGNKLMLRDRHQFGGGC</sequence>
<dbReference type="Pfam" id="PF07727">
    <property type="entry name" value="RVT_2"/>
    <property type="match status" value="1"/>
</dbReference>
<dbReference type="CDD" id="cd09272">
    <property type="entry name" value="RNase_HI_RT_Ty1"/>
    <property type="match status" value="1"/>
</dbReference>
<dbReference type="Proteomes" id="UP001497516">
    <property type="component" value="Chromosome 2"/>
</dbReference>
<dbReference type="SUPFAM" id="SSF56672">
    <property type="entry name" value="DNA/RNA polymerases"/>
    <property type="match status" value="1"/>
</dbReference>
<evidence type="ECO:0000313" key="3">
    <source>
        <dbReference type="EMBL" id="CAL1371644.1"/>
    </source>
</evidence>
<reference evidence="3 4" key="1">
    <citation type="submission" date="2024-04" db="EMBL/GenBank/DDBJ databases">
        <authorList>
            <person name="Fracassetti M."/>
        </authorList>
    </citation>
    <scope>NUCLEOTIDE SEQUENCE [LARGE SCALE GENOMIC DNA]</scope>
</reference>